<keyword evidence="2" id="KW-1185">Reference proteome</keyword>
<evidence type="ECO:0000313" key="2">
    <source>
        <dbReference type="Proteomes" id="UP000054560"/>
    </source>
</evidence>
<proteinExistence type="predicted"/>
<reference evidence="1 2" key="1">
    <citation type="submission" date="2011-02" db="EMBL/GenBank/DDBJ databases">
        <title>The Genome Sequence of Sphaeroforma arctica JP610.</title>
        <authorList>
            <consortium name="The Broad Institute Genome Sequencing Platform"/>
            <person name="Russ C."/>
            <person name="Cuomo C."/>
            <person name="Young S.K."/>
            <person name="Zeng Q."/>
            <person name="Gargeya S."/>
            <person name="Alvarado L."/>
            <person name="Berlin A."/>
            <person name="Chapman S.B."/>
            <person name="Chen Z."/>
            <person name="Freedman E."/>
            <person name="Gellesch M."/>
            <person name="Goldberg J."/>
            <person name="Griggs A."/>
            <person name="Gujja S."/>
            <person name="Heilman E."/>
            <person name="Heiman D."/>
            <person name="Howarth C."/>
            <person name="Mehta T."/>
            <person name="Neiman D."/>
            <person name="Pearson M."/>
            <person name="Roberts A."/>
            <person name="Saif S."/>
            <person name="Shea T."/>
            <person name="Shenoy N."/>
            <person name="Sisk P."/>
            <person name="Stolte C."/>
            <person name="Sykes S."/>
            <person name="White J."/>
            <person name="Yandava C."/>
            <person name="Burger G."/>
            <person name="Gray M.W."/>
            <person name="Holland P.W.H."/>
            <person name="King N."/>
            <person name="Lang F.B.F."/>
            <person name="Roger A.J."/>
            <person name="Ruiz-Trillo I."/>
            <person name="Haas B."/>
            <person name="Nusbaum C."/>
            <person name="Birren B."/>
        </authorList>
    </citation>
    <scope>NUCLEOTIDE SEQUENCE [LARGE SCALE GENOMIC DNA]</scope>
    <source>
        <strain evidence="1 2">JP610</strain>
    </source>
</reference>
<evidence type="ECO:0000313" key="1">
    <source>
        <dbReference type="EMBL" id="KNC76989.1"/>
    </source>
</evidence>
<dbReference type="GeneID" id="25911042"/>
<accession>A0A0L0FJN2</accession>
<sequence>MVTATKKSKKGEKSIFRTNFKVHAIDRTEDPNDPSKRIISKKFEAVSRLEGKSDEGCSIVLDYQSELISLAEGDKVEHSTQKHVLV</sequence>
<gene>
    <name evidence="1" type="ORF">SARC_10538</name>
</gene>
<name>A0A0L0FJN2_9EUKA</name>
<dbReference type="AlphaFoldDB" id="A0A0L0FJN2"/>
<dbReference type="InterPro" id="IPR012340">
    <property type="entry name" value="NA-bd_OB-fold"/>
</dbReference>
<dbReference type="RefSeq" id="XP_014150891.1">
    <property type="nucleotide sequence ID" value="XM_014295416.1"/>
</dbReference>
<dbReference type="EMBL" id="KQ242883">
    <property type="protein sequence ID" value="KNC76989.1"/>
    <property type="molecule type" value="Genomic_DNA"/>
</dbReference>
<protein>
    <submittedName>
        <fullName evidence="1">Uncharacterized protein</fullName>
    </submittedName>
</protein>
<organism evidence="1 2">
    <name type="scientific">Sphaeroforma arctica JP610</name>
    <dbReference type="NCBI Taxonomy" id="667725"/>
    <lineage>
        <taxon>Eukaryota</taxon>
        <taxon>Ichthyosporea</taxon>
        <taxon>Ichthyophonida</taxon>
        <taxon>Sphaeroforma</taxon>
    </lineage>
</organism>
<dbReference type="Proteomes" id="UP000054560">
    <property type="component" value="Unassembled WGS sequence"/>
</dbReference>
<dbReference type="Gene3D" id="2.40.50.140">
    <property type="entry name" value="Nucleic acid-binding proteins"/>
    <property type="match status" value="1"/>
</dbReference>